<dbReference type="PANTHER" id="PTHR45947">
    <property type="entry name" value="SULFOQUINOVOSYL TRANSFERASE SQD2"/>
    <property type="match status" value="1"/>
</dbReference>
<dbReference type="GO" id="GO:0016757">
    <property type="term" value="F:glycosyltransferase activity"/>
    <property type="evidence" value="ECO:0007669"/>
    <property type="project" value="InterPro"/>
</dbReference>
<keyword evidence="4" id="KW-1185">Reference proteome</keyword>
<name>A0A2K8UDQ9_9GAMM</name>
<dbReference type="Gene3D" id="3.40.50.2000">
    <property type="entry name" value="Glycogen Phosphorylase B"/>
    <property type="match status" value="2"/>
</dbReference>
<dbReference type="CDD" id="cd03798">
    <property type="entry name" value="GT4_WlbH-like"/>
    <property type="match status" value="1"/>
</dbReference>
<gene>
    <name evidence="3" type="ORF">THSYN_23485</name>
</gene>
<dbReference type="Pfam" id="PF00534">
    <property type="entry name" value="Glycos_transf_1"/>
    <property type="match status" value="1"/>
</dbReference>
<dbReference type="SUPFAM" id="SSF53756">
    <property type="entry name" value="UDP-Glycosyltransferase/glycogen phosphorylase"/>
    <property type="match status" value="1"/>
</dbReference>
<dbReference type="Pfam" id="PF13439">
    <property type="entry name" value="Glyco_transf_4"/>
    <property type="match status" value="1"/>
</dbReference>
<dbReference type="InterPro" id="IPR028098">
    <property type="entry name" value="Glyco_trans_4-like_N"/>
</dbReference>
<accession>A0A2K8UDQ9</accession>
<dbReference type="OrthoDB" id="258796at2"/>
<dbReference type="EMBL" id="CP020370">
    <property type="protein sequence ID" value="AUB83617.1"/>
    <property type="molecule type" value="Genomic_DNA"/>
</dbReference>
<evidence type="ECO:0000259" key="2">
    <source>
        <dbReference type="Pfam" id="PF13439"/>
    </source>
</evidence>
<keyword evidence="3" id="KW-0808">Transferase</keyword>
<reference evidence="3 4" key="1">
    <citation type="submission" date="2017-03" db="EMBL/GenBank/DDBJ databases">
        <title>Complete genome sequence of Candidatus 'Thiodictyon syntrophicum' sp. nov. strain Cad16T, a photolithoautotroph purple sulfur bacterium isolated from an alpine meromictic lake.</title>
        <authorList>
            <person name="Luedin S.M."/>
            <person name="Pothier J.F."/>
            <person name="Danza F."/>
            <person name="Storelli N."/>
            <person name="Wittwer M."/>
            <person name="Tonolla M."/>
        </authorList>
    </citation>
    <scope>NUCLEOTIDE SEQUENCE [LARGE SCALE GENOMIC DNA]</scope>
    <source>
        <strain evidence="3 4">Cad16T</strain>
    </source>
</reference>
<organism evidence="3 4">
    <name type="scientific">Candidatus Thiodictyon syntrophicum</name>
    <dbReference type="NCBI Taxonomy" id="1166950"/>
    <lineage>
        <taxon>Bacteria</taxon>
        <taxon>Pseudomonadati</taxon>
        <taxon>Pseudomonadota</taxon>
        <taxon>Gammaproteobacteria</taxon>
        <taxon>Chromatiales</taxon>
        <taxon>Chromatiaceae</taxon>
        <taxon>Thiodictyon</taxon>
    </lineage>
</organism>
<evidence type="ECO:0000313" key="3">
    <source>
        <dbReference type="EMBL" id="AUB83617.1"/>
    </source>
</evidence>
<feature type="domain" description="Glycosyltransferase subfamily 4-like N-terminal" evidence="2">
    <location>
        <begin position="83"/>
        <end position="211"/>
    </location>
</feature>
<dbReference type="KEGG" id="tsy:THSYN_23485"/>
<dbReference type="AlphaFoldDB" id="A0A2K8UDQ9"/>
<sequence>MELPTTAGPRTKVLALSSLYPSTALPQNGIFIEHRLRHLLASGLVDLRVVSPVPWFPLAGARFGRYAAFAQVPAREERFGIPVTYPRFPTIPKVGMTLAPALMAAALYPKLRRLLASGDFAFEVIDSYYIYPDGVAAVWLGRMLKRPVIISALGTDINLIPRYRLARRMIQWAAHHAAGITTVCQALKDGMVDLGVDAARIRVVLHGVDLELFRPPADREALRGRLGLTRPTLLSVGHLIERKGHNFAIEALAELPDMDLVIAGYGPEEGALRRLASRLGVADRVRFLGFVDQAALRDWYGAADCLVLASSREGIANVILEALACGTPVAATRVWGAPEVIDNPAAGVLIEERSGRGVAAGVRALRGVAQDRDATRRQAERFRWEQTTHDHLAVLADALSSGAIP</sequence>
<dbReference type="PANTHER" id="PTHR45947:SF3">
    <property type="entry name" value="SULFOQUINOVOSYL TRANSFERASE SQD2"/>
    <property type="match status" value="1"/>
</dbReference>
<dbReference type="Proteomes" id="UP000232638">
    <property type="component" value="Chromosome"/>
</dbReference>
<protein>
    <submittedName>
        <fullName evidence="3">Glycosyl transferase family 1</fullName>
    </submittedName>
</protein>
<evidence type="ECO:0000313" key="4">
    <source>
        <dbReference type="Proteomes" id="UP000232638"/>
    </source>
</evidence>
<evidence type="ECO:0000259" key="1">
    <source>
        <dbReference type="Pfam" id="PF00534"/>
    </source>
</evidence>
<dbReference type="InterPro" id="IPR001296">
    <property type="entry name" value="Glyco_trans_1"/>
</dbReference>
<dbReference type="RefSeq" id="WP_100921300.1">
    <property type="nucleotide sequence ID" value="NZ_CP020370.1"/>
</dbReference>
<proteinExistence type="predicted"/>
<feature type="domain" description="Glycosyl transferase family 1" evidence="1">
    <location>
        <begin position="227"/>
        <end position="365"/>
    </location>
</feature>
<dbReference type="InterPro" id="IPR050194">
    <property type="entry name" value="Glycosyltransferase_grp1"/>
</dbReference>